<dbReference type="GO" id="GO:0004829">
    <property type="term" value="F:threonine-tRNA ligase activity"/>
    <property type="evidence" value="ECO:0007669"/>
    <property type="project" value="UniProtKB-EC"/>
</dbReference>
<dbReference type="InterPro" id="IPR002314">
    <property type="entry name" value="aa-tRNA-synt_IIb"/>
</dbReference>
<dbReference type="AlphaFoldDB" id="A0A7S2ZYI2"/>
<evidence type="ECO:0000256" key="5">
    <source>
        <dbReference type="ARBA" id="ARBA00022741"/>
    </source>
</evidence>
<evidence type="ECO:0000256" key="1">
    <source>
        <dbReference type="ARBA" id="ARBA00008226"/>
    </source>
</evidence>
<evidence type="ECO:0000256" key="2">
    <source>
        <dbReference type="ARBA" id="ARBA00013163"/>
    </source>
</evidence>
<dbReference type="EMBL" id="HBHW01030724">
    <property type="protein sequence ID" value="CAE0055770.1"/>
    <property type="molecule type" value="Transcribed_RNA"/>
</dbReference>
<dbReference type="PROSITE" id="PS50862">
    <property type="entry name" value="AA_TRNA_LIGASE_II"/>
    <property type="match status" value="1"/>
</dbReference>
<dbReference type="SUPFAM" id="SSF55681">
    <property type="entry name" value="Class II aaRS and biotin synthetases"/>
    <property type="match status" value="1"/>
</dbReference>
<dbReference type="InterPro" id="IPR006195">
    <property type="entry name" value="aa-tRNA-synth_II"/>
</dbReference>
<feature type="domain" description="Aminoacyl-transfer RNA synthetases class-II family profile" evidence="12">
    <location>
        <begin position="5"/>
        <end position="202"/>
    </location>
</feature>
<evidence type="ECO:0000256" key="4">
    <source>
        <dbReference type="ARBA" id="ARBA00022723"/>
    </source>
</evidence>
<dbReference type="FunFam" id="3.30.930.10:FF:000002">
    <property type="entry name" value="Threonine--tRNA ligase"/>
    <property type="match status" value="1"/>
</dbReference>
<dbReference type="PRINTS" id="PR01047">
    <property type="entry name" value="TRNASYNTHTHR"/>
</dbReference>
<keyword evidence="3" id="KW-0436">Ligase</keyword>
<proteinExistence type="inferred from homology"/>
<dbReference type="GO" id="GO:0046872">
    <property type="term" value="F:metal ion binding"/>
    <property type="evidence" value="ECO:0007669"/>
    <property type="project" value="UniProtKB-KW"/>
</dbReference>
<reference evidence="13" key="1">
    <citation type="submission" date="2021-01" db="EMBL/GenBank/DDBJ databases">
        <authorList>
            <person name="Corre E."/>
            <person name="Pelletier E."/>
            <person name="Niang G."/>
            <person name="Scheremetjew M."/>
            <person name="Finn R."/>
            <person name="Kale V."/>
            <person name="Holt S."/>
            <person name="Cochrane G."/>
            <person name="Meng A."/>
            <person name="Brown T."/>
            <person name="Cohen L."/>
        </authorList>
    </citation>
    <scope>NUCLEOTIDE SEQUENCE</scope>
    <source>
        <strain evidence="13">CCMP 769</strain>
    </source>
</reference>
<protein>
    <recommendedName>
        <fullName evidence="2">threonine--tRNA ligase</fullName>
        <ecNumber evidence="2">6.1.1.3</ecNumber>
    </recommendedName>
    <alternativeName>
        <fullName evidence="10">Threonyl-tRNA synthetase</fullName>
    </alternativeName>
</protein>
<dbReference type="SUPFAM" id="SSF52954">
    <property type="entry name" value="Class II aaRS ABD-related"/>
    <property type="match status" value="1"/>
</dbReference>
<evidence type="ECO:0000256" key="7">
    <source>
        <dbReference type="ARBA" id="ARBA00022840"/>
    </source>
</evidence>
<evidence type="ECO:0000256" key="9">
    <source>
        <dbReference type="ARBA" id="ARBA00023146"/>
    </source>
</evidence>
<evidence type="ECO:0000259" key="12">
    <source>
        <dbReference type="PROSITE" id="PS50862"/>
    </source>
</evidence>
<organism evidence="13">
    <name type="scientific">Rhodosorus marinus</name>
    <dbReference type="NCBI Taxonomy" id="101924"/>
    <lineage>
        <taxon>Eukaryota</taxon>
        <taxon>Rhodophyta</taxon>
        <taxon>Stylonematophyceae</taxon>
        <taxon>Stylonematales</taxon>
        <taxon>Stylonemataceae</taxon>
        <taxon>Rhodosorus</taxon>
    </lineage>
</organism>
<comment type="similarity">
    <text evidence="1">Belongs to the class-II aminoacyl-tRNA synthetase family.</text>
</comment>
<keyword evidence="6" id="KW-0862">Zinc</keyword>
<evidence type="ECO:0000256" key="10">
    <source>
        <dbReference type="ARBA" id="ARBA00031900"/>
    </source>
</evidence>
<evidence type="ECO:0000256" key="6">
    <source>
        <dbReference type="ARBA" id="ARBA00022833"/>
    </source>
</evidence>
<dbReference type="Gene3D" id="3.30.930.10">
    <property type="entry name" value="Bira Bifunctional Protein, Domain 2"/>
    <property type="match status" value="1"/>
</dbReference>
<name>A0A7S2ZYI2_9RHOD</name>
<evidence type="ECO:0000313" key="13">
    <source>
        <dbReference type="EMBL" id="CAE0055770.1"/>
    </source>
</evidence>
<dbReference type="InterPro" id="IPR002320">
    <property type="entry name" value="Thr-tRNA-ligase_IIa"/>
</dbReference>
<keyword evidence="7" id="KW-0067">ATP-binding</keyword>
<keyword evidence="5" id="KW-0547">Nucleotide-binding</keyword>
<dbReference type="GO" id="GO:0006435">
    <property type="term" value="P:threonyl-tRNA aminoacylation"/>
    <property type="evidence" value="ECO:0007669"/>
    <property type="project" value="InterPro"/>
</dbReference>
<dbReference type="GO" id="GO:0005737">
    <property type="term" value="C:cytoplasm"/>
    <property type="evidence" value="ECO:0007669"/>
    <property type="project" value="InterPro"/>
</dbReference>
<evidence type="ECO:0000256" key="11">
    <source>
        <dbReference type="ARBA" id="ARBA00049515"/>
    </source>
</evidence>
<dbReference type="PANTHER" id="PTHR11451:SF44">
    <property type="entry name" value="THREONINE--TRNA LIGASE, CHLOROPLASTIC_MITOCHONDRIAL 2"/>
    <property type="match status" value="1"/>
</dbReference>
<sequence length="216" mass="24904">MKSYRDLPLRWAELGTVYRYERSGTLHGLFRVRGFTQDDAHIFCLPTQLEDEMTRVLELVERILGRFGFTKYEIMLSTRPEKSVGSDDIWEKATQALLNSLKNKGWDYSIDEGGGAFYGPKIDIKIRDAIGRLWQCSTVQCDFNLPERFDMTYIDSDGTKQRPIMVHRALLGSIERFMGVLVENYAGDFPLWLAPEQIRLLPVTAEAMDYCIQVCL</sequence>
<gene>
    <name evidence="13" type="ORF">RMAR00112_LOCUS23806</name>
</gene>
<dbReference type="Pfam" id="PF00587">
    <property type="entry name" value="tRNA-synt_2b"/>
    <property type="match status" value="1"/>
</dbReference>
<keyword evidence="9" id="KW-0030">Aminoacyl-tRNA synthetase</keyword>
<comment type="catalytic activity">
    <reaction evidence="11">
        <text>tRNA(Thr) + L-threonine + ATP = L-threonyl-tRNA(Thr) + AMP + diphosphate + H(+)</text>
        <dbReference type="Rhea" id="RHEA:24624"/>
        <dbReference type="Rhea" id="RHEA-COMP:9670"/>
        <dbReference type="Rhea" id="RHEA-COMP:9704"/>
        <dbReference type="ChEBI" id="CHEBI:15378"/>
        <dbReference type="ChEBI" id="CHEBI:30616"/>
        <dbReference type="ChEBI" id="CHEBI:33019"/>
        <dbReference type="ChEBI" id="CHEBI:57926"/>
        <dbReference type="ChEBI" id="CHEBI:78442"/>
        <dbReference type="ChEBI" id="CHEBI:78534"/>
        <dbReference type="ChEBI" id="CHEBI:456215"/>
        <dbReference type="EC" id="6.1.1.3"/>
    </reaction>
</comment>
<dbReference type="GO" id="GO:0005524">
    <property type="term" value="F:ATP binding"/>
    <property type="evidence" value="ECO:0007669"/>
    <property type="project" value="UniProtKB-KW"/>
</dbReference>
<dbReference type="InterPro" id="IPR045864">
    <property type="entry name" value="aa-tRNA-synth_II/BPL/LPL"/>
</dbReference>
<keyword evidence="8" id="KW-0648">Protein biosynthesis</keyword>
<evidence type="ECO:0000256" key="8">
    <source>
        <dbReference type="ARBA" id="ARBA00022917"/>
    </source>
</evidence>
<dbReference type="PANTHER" id="PTHR11451">
    <property type="entry name" value="THREONINE-TRNA LIGASE"/>
    <property type="match status" value="1"/>
</dbReference>
<keyword evidence="4" id="KW-0479">Metal-binding</keyword>
<accession>A0A7S2ZYI2</accession>
<evidence type="ECO:0000256" key="3">
    <source>
        <dbReference type="ARBA" id="ARBA00022598"/>
    </source>
</evidence>
<dbReference type="EC" id="6.1.1.3" evidence="2"/>